<protein>
    <submittedName>
        <fullName evidence="1">Uncharacterized protein</fullName>
    </submittedName>
</protein>
<dbReference type="Proteomes" id="UP000193781">
    <property type="component" value="Unassembled WGS sequence"/>
</dbReference>
<name>A0A0F5NDB0_9MYCO</name>
<sequence>MLTYGSHHQPLSQGTTVGWHTLFTGSHHEPASQSAKLTAGVAIAPIENDTSGAAMANAMTAMRRSILIGTSRSQAD</sequence>
<accession>A0A0F5NDB0</accession>
<keyword evidence="2" id="KW-1185">Reference proteome</keyword>
<comment type="caution">
    <text evidence="1">The sequence shown here is derived from an EMBL/GenBank/DDBJ whole genome shotgun (WGS) entry which is preliminary data.</text>
</comment>
<gene>
    <name evidence="1" type="ORF">AWC17_07215</name>
</gene>
<proteinExistence type="predicted"/>
<evidence type="ECO:0000313" key="1">
    <source>
        <dbReference type="EMBL" id="ORW20784.1"/>
    </source>
</evidence>
<dbReference type="EMBL" id="LQPH01000129">
    <property type="protein sequence ID" value="ORW20784.1"/>
    <property type="molecule type" value="Genomic_DNA"/>
</dbReference>
<organism evidence="1 2">
    <name type="scientific">Mycobacterium nebraskense</name>
    <dbReference type="NCBI Taxonomy" id="244292"/>
    <lineage>
        <taxon>Bacteria</taxon>
        <taxon>Bacillati</taxon>
        <taxon>Actinomycetota</taxon>
        <taxon>Actinomycetes</taxon>
        <taxon>Mycobacteriales</taxon>
        <taxon>Mycobacteriaceae</taxon>
        <taxon>Mycobacterium</taxon>
    </lineage>
</organism>
<evidence type="ECO:0000313" key="2">
    <source>
        <dbReference type="Proteomes" id="UP000193781"/>
    </source>
</evidence>
<reference evidence="1 2" key="1">
    <citation type="submission" date="2016-01" db="EMBL/GenBank/DDBJ databases">
        <title>The new phylogeny of the genus Mycobacterium.</title>
        <authorList>
            <person name="Tarcisio F."/>
            <person name="Conor M."/>
            <person name="Antonella G."/>
            <person name="Elisabetta G."/>
            <person name="Giulia F.S."/>
            <person name="Sara T."/>
            <person name="Anna F."/>
            <person name="Clotilde B."/>
            <person name="Roberto B."/>
            <person name="Veronica D.S."/>
            <person name="Fabio R."/>
            <person name="Monica P."/>
            <person name="Olivier J."/>
            <person name="Enrico T."/>
            <person name="Nicola S."/>
        </authorList>
    </citation>
    <scope>NUCLEOTIDE SEQUENCE [LARGE SCALE GENOMIC DNA]</scope>
    <source>
        <strain evidence="1 2">DSM 44803</strain>
    </source>
</reference>
<dbReference type="AlphaFoldDB" id="A0A0F5NDB0"/>